<evidence type="ECO:0000256" key="3">
    <source>
        <dbReference type="ARBA" id="ARBA00022989"/>
    </source>
</evidence>
<protein>
    <submittedName>
        <fullName evidence="7">Putative membrane protein</fullName>
    </submittedName>
</protein>
<feature type="transmembrane region" description="Helical" evidence="5">
    <location>
        <begin position="82"/>
        <end position="106"/>
    </location>
</feature>
<sequence>MIANYADHAANERTFLAWVRTAMSVVGFGLAIARLGNAAPSPVTAAALLASGAAVIVIAYVRMRLVRRRIKAKTLADDDSTLTDAMLVGLVLALFVMLGVFALHVVPT</sequence>
<feature type="domain" description="DUF202" evidence="6">
    <location>
        <begin position="7"/>
        <end position="68"/>
    </location>
</feature>
<evidence type="ECO:0000313" key="8">
    <source>
        <dbReference type="Proteomes" id="UP000183987"/>
    </source>
</evidence>
<dbReference type="InterPro" id="IPR003807">
    <property type="entry name" value="DUF202"/>
</dbReference>
<keyword evidence="3 5" id="KW-1133">Transmembrane helix</keyword>
<evidence type="ECO:0000313" key="7">
    <source>
        <dbReference type="EMBL" id="SHE38459.1"/>
    </source>
</evidence>
<dbReference type="STRING" id="366533.SAMN05444339_101224"/>
<dbReference type="RefSeq" id="WP_072855362.1">
    <property type="nucleotide sequence ID" value="NZ_FQUE01000001.1"/>
</dbReference>
<evidence type="ECO:0000256" key="1">
    <source>
        <dbReference type="ARBA" id="ARBA00004127"/>
    </source>
</evidence>
<dbReference type="GO" id="GO:0012505">
    <property type="term" value="C:endomembrane system"/>
    <property type="evidence" value="ECO:0007669"/>
    <property type="project" value="UniProtKB-SubCell"/>
</dbReference>
<keyword evidence="2 5" id="KW-0812">Transmembrane</keyword>
<dbReference type="AlphaFoldDB" id="A0A1M4T1W0"/>
<dbReference type="Proteomes" id="UP000183987">
    <property type="component" value="Unassembled WGS sequence"/>
</dbReference>
<reference evidence="8" key="1">
    <citation type="submission" date="2016-11" db="EMBL/GenBank/DDBJ databases">
        <authorList>
            <person name="Varghese N."/>
            <person name="Submissions S."/>
        </authorList>
    </citation>
    <scope>NUCLEOTIDE SEQUENCE [LARGE SCALE GENOMIC DNA]</scope>
    <source>
        <strain evidence="8">DSM 29326</strain>
    </source>
</reference>
<dbReference type="EMBL" id="FQUE01000001">
    <property type="protein sequence ID" value="SHE38459.1"/>
    <property type="molecule type" value="Genomic_DNA"/>
</dbReference>
<keyword evidence="4 5" id="KW-0472">Membrane</keyword>
<gene>
    <name evidence="7" type="ORF">SAMN05444339_101224</name>
</gene>
<dbReference type="OrthoDB" id="582337at2"/>
<evidence type="ECO:0000256" key="4">
    <source>
        <dbReference type="ARBA" id="ARBA00023136"/>
    </source>
</evidence>
<feature type="transmembrane region" description="Helical" evidence="5">
    <location>
        <begin position="42"/>
        <end position="61"/>
    </location>
</feature>
<evidence type="ECO:0000256" key="5">
    <source>
        <dbReference type="SAM" id="Phobius"/>
    </source>
</evidence>
<proteinExistence type="predicted"/>
<accession>A0A1M4T1W0</accession>
<feature type="transmembrane region" description="Helical" evidence="5">
    <location>
        <begin position="15"/>
        <end position="36"/>
    </location>
</feature>
<name>A0A1M4T1W0_LOKAT</name>
<comment type="subcellular location">
    <subcellularLocation>
        <location evidence="1">Endomembrane system</location>
        <topology evidence="1">Multi-pass membrane protein</topology>
    </subcellularLocation>
</comment>
<evidence type="ECO:0000256" key="2">
    <source>
        <dbReference type="ARBA" id="ARBA00022692"/>
    </source>
</evidence>
<evidence type="ECO:0000259" key="6">
    <source>
        <dbReference type="Pfam" id="PF02656"/>
    </source>
</evidence>
<organism evidence="7 8">
    <name type="scientific">Loktanella atrilutea</name>
    <dbReference type="NCBI Taxonomy" id="366533"/>
    <lineage>
        <taxon>Bacteria</taxon>
        <taxon>Pseudomonadati</taxon>
        <taxon>Pseudomonadota</taxon>
        <taxon>Alphaproteobacteria</taxon>
        <taxon>Rhodobacterales</taxon>
        <taxon>Roseobacteraceae</taxon>
        <taxon>Loktanella</taxon>
    </lineage>
</organism>
<dbReference type="Pfam" id="PF02656">
    <property type="entry name" value="DUF202"/>
    <property type="match status" value="1"/>
</dbReference>
<keyword evidence="8" id="KW-1185">Reference proteome</keyword>